<comment type="subunit">
    <text evidence="6">Heterooligomer composed of large and small subunits.</text>
</comment>
<name>A0ABV8T4U8_9GAMM</name>
<dbReference type="InterPro" id="IPR003761">
    <property type="entry name" value="Exonuc_VII_S"/>
</dbReference>
<evidence type="ECO:0000256" key="6">
    <source>
        <dbReference type="HAMAP-Rule" id="MF_00337"/>
    </source>
</evidence>
<comment type="caution">
    <text evidence="8">The sequence shown here is derived from an EMBL/GenBank/DDBJ whole genome shotgun (WGS) entry which is preliminary data.</text>
</comment>
<reference evidence="9" key="1">
    <citation type="journal article" date="2019" name="Int. J. Syst. Evol. Microbiol.">
        <title>The Global Catalogue of Microorganisms (GCM) 10K type strain sequencing project: providing services to taxonomists for standard genome sequencing and annotation.</title>
        <authorList>
            <consortium name="The Broad Institute Genomics Platform"/>
            <consortium name="The Broad Institute Genome Sequencing Center for Infectious Disease"/>
            <person name="Wu L."/>
            <person name="Ma J."/>
        </authorList>
    </citation>
    <scope>NUCLEOTIDE SEQUENCE [LARGE SCALE GENOMIC DNA]</scope>
    <source>
        <strain evidence="9">CGMCC 1.10759</strain>
    </source>
</reference>
<evidence type="ECO:0000256" key="4">
    <source>
        <dbReference type="ARBA" id="ARBA00022801"/>
    </source>
</evidence>
<evidence type="ECO:0000256" key="5">
    <source>
        <dbReference type="ARBA" id="ARBA00022839"/>
    </source>
</evidence>
<gene>
    <name evidence="6" type="primary">xseB</name>
    <name evidence="8" type="ORF">ACFPN2_36870</name>
</gene>
<sequence length="98" mass="10775">MTPTPIVTSKTPSTEPAETTADFERSLAELEAIVDKLEHGDLSLDDSLRHFERGVQLTRSCQSALKQAEQKVEILLRRSGAEGDFAAAPFDADTDDER</sequence>
<keyword evidence="3 6" id="KW-0540">Nuclease</keyword>
<dbReference type="RefSeq" id="WP_380606087.1">
    <property type="nucleotide sequence ID" value="NZ_JBHSDU010000015.1"/>
</dbReference>
<evidence type="ECO:0000256" key="3">
    <source>
        <dbReference type="ARBA" id="ARBA00022722"/>
    </source>
</evidence>
<proteinExistence type="inferred from homology"/>
<keyword evidence="5 6" id="KW-0269">Exonuclease</keyword>
<dbReference type="EMBL" id="JBHSDU010000015">
    <property type="protein sequence ID" value="MFC4314698.1"/>
    <property type="molecule type" value="Genomic_DNA"/>
</dbReference>
<dbReference type="Proteomes" id="UP001595904">
    <property type="component" value="Unassembled WGS sequence"/>
</dbReference>
<dbReference type="PANTHER" id="PTHR34137">
    <property type="entry name" value="EXODEOXYRIBONUCLEASE 7 SMALL SUBUNIT"/>
    <property type="match status" value="1"/>
</dbReference>
<evidence type="ECO:0000256" key="1">
    <source>
        <dbReference type="ARBA" id="ARBA00009998"/>
    </source>
</evidence>
<dbReference type="HAMAP" id="MF_00337">
    <property type="entry name" value="Exonuc_7_S"/>
    <property type="match status" value="1"/>
</dbReference>
<evidence type="ECO:0000256" key="7">
    <source>
        <dbReference type="SAM" id="MobiDB-lite"/>
    </source>
</evidence>
<comment type="subcellular location">
    <subcellularLocation>
        <location evidence="6">Cytoplasm</location>
    </subcellularLocation>
</comment>
<dbReference type="EC" id="3.1.11.6" evidence="6"/>
<dbReference type="GO" id="GO:0008855">
    <property type="term" value="F:exodeoxyribonuclease VII activity"/>
    <property type="evidence" value="ECO:0007669"/>
    <property type="project" value="UniProtKB-EC"/>
</dbReference>
<dbReference type="InterPro" id="IPR037004">
    <property type="entry name" value="Exonuc_VII_ssu_sf"/>
</dbReference>
<comment type="catalytic activity">
    <reaction evidence="6">
        <text>Exonucleolytic cleavage in either 5'- to 3'- or 3'- to 5'-direction to yield nucleoside 5'-phosphates.</text>
        <dbReference type="EC" id="3.1.11.6"/>
    </reaction>
</comment>
<protein>
    <recommendedName>
        <fullName evidence="6">Exodeoxyribonuclease 7 small subunit</fullName>
        <ecNumber evidence="6">3.1.11.6</ecNumber>
    </recommendedName>
    <alternativeName>
        <fullName evidence="6">Exodeoxyribonuclease VII small subunit</fullName>
        <shortName evidence="6">Exonuclease VII small subunit</shortName>
    </alternativeName>
</protein>
<organism evidence="8 9">
    <name type="scientific">Steroidobacter flavus</name>
    <dbReference type="NCBI Taxonomy" id="1842136"/>
    <lineage>
        <taxon>Bacteria</taxon>
        <taxon>Pseudomonadati</taxon>
        <taxon>Pseudomonadota</taxon>
        <taxon>Gammaproteobacteria</taxon>
        <taxon>Steroidobacterales</taxon>
        <taxon>Steroidobacteraceae</taxon>
        <taxon>Steroidobacter</taxon>
    </lineage>
</organism>
<keyword evidence="4 6" id="KW-0378">Hydrolase</keyword>
<feature type="region of interest" description="Disordered" evidence="7">
    <location>
        <begin position="1"/>
        <end position="21"/>
    </location>
</feature>
<accession>A0ABV8T4U8</accession>
<dbReference type="Pfam" id="PF02609">
    <property type="entry name" value="Exonuc_VII_S"/>
    <property type="match status" value="1"/>
</dbReference>
<dbReference type="NCBIfam" id="TIGR01280">
    <property type="entry name" value="xseB"/>
    <property type="match status" value="1"/>
</dbReference>
<comment type="function">
    <text evidence="6">Bidirectionally degrades single-stranded DNA into large acid-insoluble oligonucleotides, which are then degraded further into small acid-soluble oligonucleotides.</text>
</comment>
<dbReference type="PANTHER" id="PTHR34137:SF1">
    <property type="entry name" value="EXODEOXYRIBONUCLEASE 7 SMALL SUBUNIT"/>
    <property type="match status" value="1"/>
</dbReference>
<evidence type="ECO:0000313" key="9">
    <source>
        <dbReference type="Proteomes" id="UP001595904"/>
    </source>
</evidence>
<keyword evidence="2 6" id="KW-0963">Cytoplasm</keyword>
<feature type="compositionally biased region" description="Polar residues" evidence="7">
    <location>
        <begin position="1"/>
        <end position="17"/>
    </location>
</feature>
<keyword evidence="9" id="KW-1185">Reference proteome</keyword>
<dbReference type="SUPFAM" id="SSF116842">
    <property type="entry name" value="XseB-like"/>
    <property type="match status" value="1"/>
</dbReference>
<evidence type="ECO:0000256" key="2">
    <source>
        <dbReference type="ARBA" id="ARBA00022490"/>
    </source>
</evidence>
<evidence type="ECO:0000313" key="8">
    <source>
        <dbReference type="EMBL" id="MFC4314698.1"/>
    </source>
</evidence>
<dbReference type="Gene3D" id="1.10.287.1040">
    <property type="entry name" value="Exonuclease VII, small subunit"/>
    <property type="match status" value="1"/>
</dbReference>
<dbReference type="NCBIfam" id="NF002140">
    <property type="entry name" value="PRK00977.1-4"/>
    <property type="match status" value="1"/>
</dbReference>
<comment type="similarity">
    <text evidence="1 6">Belongs to the XseB family.</text>
</comment>